<evidence type="ECO:0000256" key="1">
    <source>
        <dbReference type="SAM" id="Phobius"/>
    </source>
</evidence>
<evidence type="ECO:0000313" key="2">
    <source>
        <dbReference type="EMBL" id="CAD8723286.1"/>
    </source>
</evidence>
<name>A0A7S0T296_9CHLO</name>
<feature type="transmembrane region" description="Helical" evidence="1">
    <location>
        <begin position="56"/>
        <end position="73"/>
    </location>
</feature>
<keyword evidence="1" id="KW-0472">Membrane</keyword>
<sequence length="647" mass="67876">MGTDADEGGGVLSLGSRRQLNISRPSGGDNGVLHGRKPYRLLDETRRDHGATRLRGLVLLPLLCLIVGTLVLARELGLGGDNVEDRDVRDMAWDYRVTLAASTAFHAYFRRVYWSTYYAMNDAGGVFREVVLPAVDRPVVLAMFGATCARVVQVPCLATKPEHRAATAGPLNLGADAGVWAVGNGRAFKRNSTWSGLLDDGIASVPLRYSDAFTLAAVYATRRLELMEMRRVVGVPAPAANGLSCAADASGATCGWSSAQWAAWAAAAYPTLGAATCDTAVDVCAQVSAALQLAAQSETVSGEIAVRVVTGSWTKDNVHLRHLARTLPVVTAVSNNANGTDILDAAAAAALTWYPLTDTAGADNTSYIDPATAAALVAAVHAAMGVRDTGYITPPDADTAFYGLRGGVVVHGVRANLEMSRETSDAWATNTGFFEKEFWPWKSPCADTGHSVMVAAGELRVARFPSFDARSDILATVPVTVMGTTEEVPAYASTCDFDGAAAGAAAGAVACAAGVLTALRVEVAFTPVAGSVFGAWRVVRLEPSYAVAGGAAGEHFTGAETEVASSFGVNATRMLRVTLRDAGAPEAFSAPALGTAGKIHIILALFAVGILAAPVQPLLMRLVTYNVAINEGKPPPYWREMIQYRGW</sequence>
<organism evidence="2">
    <name type="scientific">Mantoniella antarctica</name>
    <dbReference type="NCBI Taxonomy" id="81844"/>
    <lineage>
        <taxon>Eukaryota</taxon>
        <taxon>Viridiplantae</taxon>
        <taxon>Chlorophyta</taxon>
        <taxon>Mamiellophyceae</taxon>
        <taxon>Mamiellales</taxon>
        <taxon>Mamiellaceae</taxon>
        <taxon>Mantoniella</taxon>
    </lineage>
</organism>
<reference evidence="2" key="1">
    <citation type="submission" date="2021-01" db="EMBL/GenBank/DDBJ databases">
        <authorList>
            <person name="Corre E."/>
            <person name="Pelletier E."/>
            <person name="Niang G."/>
            <person name="Scheremetjew M."/>
            <person name="Finn R."/>
            <person name="Kale V."/>
            <person name="Holt S."/>
            <person name="Cochrane G."/>
            <person name="Meng A."/>
            <person name="Brown T."/>
            <person name="Cohen L."/>
        </authorList>
    </citation>
    <scope>NUCLEOTIDE SEQUENCE</scope>
    <source>
        <strain evidence="2">SL-175</strain>
    </source>
</reference>
<dbReference type="AlphaFoldDB" id="A0A7S0T296"/>
<proteinExistence type="predicted"/>
<gene>
    <name evidence="2" type="ORF">MANT1106_LOCUS22502</name>
</gene>
<accession>A0A7S0T296</accession>
<keyword evidence="1" id="KW-1133">Transmembrane helix</keyword>
<keyword evidence="1" id="KW-0812">Transmembrane</keyword>
<feature type="transmembrane region" description="Helical" evidence="1">
    <location>
        <begin position="599"/>
        <end position="619"/>
    </location>
</feature>
<dbReference type="EMBL" id="HBFC01037908">
    <property type="protein sequence ID" value="CAD8723286.1"/>
    <property type="molecule type" value="Transcribed_RNA"/>
</dbReference>
<protein>
    <submittedName>
        <fullName evidence="2">Uncharacterized protein</fullName>
    </submittedName>
</protein>